<keyword evidence="3" id="KW-1185">Reference proteome</keyword>
<gene>
    <name evidence="2" type="ORF">RBR11_08530</name>
</gene>
<reference evidence="2 3" key="1">
    <citation type="submission" date="2023-08" db="EMBL/GenBank/DDBJ databases">
        <title>Microbacterium sp. nov., isolated from a waste landfill.</title>
        <authorList>
            <person name="Wen W."/>
        </authorList>
    </citation>
    <scope>NUCLEOTIDE SEQUENCE [LARGE SCALE GENOMIC DNA]</scope>
    <source>
        <strain evidence="2 3">ASV81</strain>
    </source>
</reference>
<accession>A0ABU0XIK5</accession>
<dbReference type="InterPro" id="IPR056509">
    <property type="entry name" value="Imm33-like"/>
</dbReference>
<evidence type="ECO:0000313" key="2">
    <source>
        <dbReference type="EMBL" id="MDQ4213960.1"/>
    </source>
</evidence>
<dbReference type="Pfam" id="PF24719">
    <property type="entry name" value="Imm33-like"/>
    <property type="match status" value="1"/>
</dbReference>
<evidence type="ECO:0000313" key="3">
    <source>
        <dbReference type="Proteomes" id="UP001230289"/>
    </source>
</evidence>
<protein>
    <recommendedName>
        <fullName evidence="1">Imm33-like domain-containing protein</fullName>
    </recommendedName>
</protein>
<dbReference type="RefSeq" id="WP_308488899.1">
    <property type="nucleotide sequence ID" value="NZ_JAVFCB010000004.1"/>
</dbReference>
<sequence>MDLNQKAGVSASILLGTWDWPLHGLRHPPTPGTSGWYVWAGELADEEDFFQPCHLAHLIGLDPALPRLLEGVPGSRFLIAPGHEDVWHDASLIDL</sequence>
<dbReference type="Proteomes" id="UP001230289">
    <property type="component" value="Unassembled WGS sequence"/>
</dbReference>
<organism evidence="2 3">
    <name type="scientific">Microbacterium capsulatum</name>
    <dbReference type="NCBI Taxonomy" id="3041921"/>
    <lineage>
        <taxon>Bacteria</taxon>
        <taxon>Bacillati</taxon>
        <taxon>Actinomycetota</taxon>
        <taxon>Actinomycetes</taxon>
        <taxon>Micrococcales</taxon>
        <taxon>Microbacteriaceae</taxon>
        <taxon>Microbacterium</taxon>
    </lineage>
</organism>
<feature type="domain" description="Imm33-like" evidence="1">
    <location>
        <begin position="2"/>
        <end position="89"/>
    </location>
</feature>
<proteinExistence type="predicted"/>
<dbReference type="EMBL" id="JAVFCB010000004">
    <property type="protein sequence ID" value="MDQ4213960.1"/>
    <property type="molecule type" value="Genomic_DNA"/>
</dbReference>
<comment type="caution">
    <text evidence="2">The sequence shown here is derived from an EMBL/GenBank/DDBJ whole genome shotgun (WGS) entry which is preliminary data.</text>
</comment>
<evidence type="ECO:0000259" key="1">
    <source>
        <dbReference type="Pfam" id="PF24719"/>
    </source>
</evidence>
<name>A0ABU0XIK5_9MICO</name>